<reference evidence="1 2" key="1">
    <citation type="submission" date="2024-04" db="EMBL/GenBank/DDBJ databases">
        <title>Bacillus oryzaecorticis sp. nov., a moderately halophilic bacterium isolated from rice husks.</title>
        <authorList>
            <person name="Zhu H.-S."/>
        </authorList>
    </citation>
    <scope>NUCLEOTIDE SEQUENCE [LARGE SCALE GENOMIC DNA]</scope>
    <source>
        <strain evidence="1 2">ZC255</strain>
    </source>
</reference>
<evidence type="ECO:0000313" key="1">
    <source>
        <dbReference type="EMBL" id="MEL3972050.1"/>
    </source>
</evidence>
<proteinExistence type="predicted"/>
<evidence type="ECO:0000313" key="2">
    <source>
        <dbReference type="Proteomes" id="UP001389717"/>
    </source>
</evidence>
<dbReference type="Proteomes" id="UP001389717">
    <property type="component" value="Unassembled WGS sequence"/>
</dbReference>
<protein>
    <submittedName>
        <fullName evidence="1">Uncharacterized protein</fullName>
    </submittedName>
</protein>
<dbReference type="EMBL" id="JBBYAF010000010">
    <property type="protein sequence ID" value="MEL3972050.1"/>
    <property type="molecule type" value="Genomic_DNA"/>
</dbReference>
<organism evidence="1 2">
    <name type="scientific">Rossellomorea oryzaecorticis</name>
    <dbReference type="NCBI Taxonomy" id="1396505"/>
    <lineage>
        <taxon>Bacteria</taxon>
        <taxon>Bacillati</taxon>
        <taxon>Bacillota</taxon>
        <taxon>Bacilli</taxon>
        <taxon>Bacillales</taxon>
        <taxon>Bacillaceae</taxon>
        <taxon>Rossellomorea</taxon>
    </lineage>
</organism>
<comment type="caution">
    <text evidence="1">The sequence shown here is derived from an EMBL/GenBank/DDBJ whole genome shotgun (WGS) entry which is preliminary data.</text>
</comment>
<name>A0ABU9K9D9_9BACI</name>
<gene>
    <name evidence="1" type="ORF">AAEO50_07150</name>
</gene>
<sequence length="49" mass="5793">MNITRKFNNSGASFEQMFNDLMNAKVDEFITTKYLKKKDSREKGELHHV</sequence>
<keyword evidence="2" id="KW-1185">Reference proteome</keyword>
<accession>A0ABU9K9D9</accession>
<dbReference type="RefSeq" id="WP_341981943.1">
    <property type="nucleotide sequence ID" value="NZ_JBBYAF010000010.1"/>
</dbReference>